<name>A0A1J6ILJ3_NICAT</name>
<dbReference type="SMR" id="A0A1J6ILJ3"/>
<proteinExistence type="predicted"/>
<accession>A0A1J6ILJ3</accession>
<comment type="caution">
    <text evidence="1">The sequence shown here is derived from an EMBL/GenBank/DDBJ whole genome shotgun (WGS) entry which is preliminary data.</text>
</comment>
<dbReference type="Gramene" id="OIT05578">
    <property type="protein sequence ID" value="OIT05578"/>
    <property type="gene ID" value="A4A49_54146"/>
</dbReference>
<dbReference type="PANTHER" id="PTHR15140:SF33">
    <property type="entry name" value="LATE BLIGHT RESISTANCE PROTEIN HOMOLOG R1A-3 ISOFORM X1"/>
    <property type="match status" value="1"/>
</dbReference>
<evidence type="ECO:0000313" key="1">
    <source>
        <dbReference type="EMBL" id="OIT05578.1"/>
    </source>
</evidence>
<sequence length="312" mass="35508">MVIRRRFSGRVKTCCIHDLLWNSLRKEAEKEKFLYVVRDHVQVLPEEAYSNRRLVLHSEIVASAEHKPSVPFTYSFLCCIGAGLPPSTSHLRSIIGFPGFKLLRVLDLGSGMFFTFPLEIAQLVNLRYLALNCYDELPSAISELCHLKILNISSHLEGLALPADLWNMARLRHVRLTRGFIMPDPMALSALVDGKSSQVLLNLKHFPIQALMSYYLNNLNCIEGLEALKCRFFNPMRIPLQNLIPSTLKKLTLGGSRRPWEEISVLSSLPELQVLKLKKFAFQGAKWKTNEMFFPKLKFLLLGKNRSNVLGS</sequence>
<evidence type="ECO:0000313" key="2">
    <source>
        <dbReference type="Proteomes" id="UP000187609"/>
    </source>
</evidence>
<dbReference type="Gene3D" id="3.80.10.10">
    <property type="entry name" value="Ribonuclease Inhibitor"/>
    <property type="match status" value="1"/>
</dbReference>
<dbReference type="SUPFAM" id="SSF52058">
    <property type="entry name" value="L domain-like"/>
    <property type="match status" value="1"/>
</dbReference>
<keyword evidence="2" id="KW-1185">Reference proteome</keyword>
<dbReference type="STRING" id="49451.A0A1J6ILJ3"/>
<protein>
    <submittedName>
        <fullName evidence="1">Late blight resistance protein r1-a</fullName>
    </submittedName>
</protein>
<dbReference type="Proteomes" id="UP000187609">
    <property type="component" value="Unassembled WGS sequence"/>
</dbReference>
<dbReference type="OMA" id="MVIRRRF"/>
<dbReference type="EMBL" id="MJEQ01037184">
    <property type="protein sequence ID" value="OIT05578.1"/>
    <property type="molecule type" value="Genomic_DNA"/>
</dbReference>
<dbReference type="AlphaFoldDB" id="A0A1J6ILJ3"/>
<gene>
    <name evidence="1" type="primary">R1A_1</name>
    <name evidence="1" type="ORF">A4A49_54146</name>
</gene>
<organism evidence="1 2">
    <name type="scientific">Nicotiana attenuata</name>
    <name type="common">Coyote tobacco</name>
    <dbReference type="NCBI Taxonomy" id="49451"/>
    <lineage>
        <taxon>Eukaryota</taxon>
        <taxon>Viridiplantae</taxon>
        <taxon>Streptophyta</taxon>
        <taxon>Embryophyta</taxon>
        <taxon>Tracheophyta</taxon>
        <taxon>Spermatophyta</taxon>
        <taxon>Magnoliopsida</taxon>
        <taxon>eudicotyledons</taxon>
        <taxon>Gunneridae</taxon>
        <taxon>Pentapetalae</taxon>
        <taxon>asterids</taxon>
        <taxon>lamiids</taxon>
        <taxon>Solanales</taxon>
        <taxon>Solanaceae</taxon>
        <taxon>Nicotianoideae</taxon>
        <taxon>Nicotianeae</taxon>
        <taxon>Nicotiana</taxon>
    </lineage>
</organism>
<reference evidence="1" key="1">
    <citation type="submission" date="2016-11" db="EMBL/GenBank/DDBJ databases">
        <title>The genome of Nicotiana attenuata.</title>
        <authorList>
            <person name="Xu S."/>
            <person name="Brockmoeller T."/>
            <person name="Gaquerel E."/>
            <person name="Navarro A."/>
            <person name="Kuhl H."/>
            <person name="Gase K."/>
            <person name="Ling Z."/>
            <person name="Zhou W."/>
            <person name="Kreitzer C."/>
            <person name="Stanke M."/>
            <person name="Tang H."/>
            <person name="Lyons E."/>
            <person name="Pandey P."/>
            <person name="Pandey S.P."/>
            <person name="Timmermann B."/>
            <person name="Baldwin I.T."/>
        </authorList>
    </citation>
    <scope>NUCLEOTIDE SEQUENCE [LARGE SCALE GENOMIC DNA]</scope>
    <source>
        <strain evidence="1">UT</strain>
    </source>
</reference>
<dbReference type="InterPro" id="IPR032675">
    <property type="entry name" value="LRR_dom_sf"/>
</dbReference>
<dbReference type="PANTHER" id="PTHR15140">
    <property type="entry name" value="TUBULIN-SPECIFIC CHAPERONE E"/>
    <property type="match status" value="1"/>
</dbReference>